<proteinExistence type="predicted"/>
<evidence type="ECO:0000313" key="3">
    <source>
        <dbReference type="Proteomes" id="UP000015104"/>
    </source>
</evidence>
<reference evidence="3" key="1">
    <citation type="submission" date="2011-08" db="EMBL/GenBank/DDBJ databases">
        <authorList>
            <person name="Rombauts S."/>
        </authorList>
    </citation>
    <scope>NUCLEOTIDE SEQUENCE</scope>
    <source>
        <strain evidence="3">London</strain>
    </source>
</reference>
<reference evidence="2" key="2">
    <citation type="submission" date="2015-06" db="UniProtKB">
        <authorList>
            <consortium name="EnsemblMetazoa"/>
        </authorList>
    </citation>
    <scope>IDENTIFICATION</scope>
</reference>
<feature type="compositionally biased region" description="Polar residues" evidence="1">
    <location>
        <begin position="50"/>
        <end position="67"/>
    </location>
</feature>
<sequence length="98" mass="11207">MLEYMCKEKFSLLQKFIRRLNSFEFAVKKLRYVFLYYFRTGAPSRFSGKQLDTNSVKQPRSGSSASNRIHKTLVASTVCPQLPYKISSGGNETIFGPI</sequence>
<organism evidence="2 3">
    <name type="scientific">Tetranychus urticae</name>
    <name type="common">Two-spotted spider mite</name>
    <dbReference type="NCBI Taxonomy" id="32264"/>
    <lineage>
        <taxon>Eukaryota</taxon>
        <taxon>Metazoa</taxon>
        <taxon>Ecdysozoa</taxon>
        <taxon>Arthropoda</taxon>
        <taxon>Chelicerata</taxon>
        <taxon>Arachnida</taxon>
        <taxon>Acari</taxon>
        <taxon>Acariformes</taxon>
        <taxon>Trombidiformes</taxon>
        <taxon>Prostigmata</taxon>
        <taxon>Eleutherengona</taxon>
        <taxon>Raphignathae</taxon>
        <taxon>Tetranychoidea</taxon>
        <taxon>Tetranychidae</taxon>
        <taxon>Tetranychus</taxon>
    </lineage>
</organism>
<protein>
    <submittedName>
        <fullName evidence="2">Uncharacterized protein</fullName>
    </submittedName>
</protein>
<dbReference type="Proteomes" id="UP000015104">
    <property type="component" value="Unassembled WGS sequence"/>
</dbReference>
<dbReference type="HOGENOM" id="CLU_2336301_0_0_1"/>
<keyword evidence="3" id="KW-1185">Reference proteome</keyword>
<dbReference type="EnsemblMetazoa" id="tetur24g02630.1">
    <property type="protein sequence ID" value="tetur24g02630.1"/>
    <property type="gene ID" value="tetur24g02630"/>
</dbReference>
<evidence type="ECO:0000256" key="1">
    <source>
        <dbReference type="SAM" id="MobiDB-lite"/>
    </source>
</evidence>
<dbReference type="EMBL" id="CAEY01000657">
    <property type="status" value="NOT_ANNOTATED_CDS"/>
    <property type="molecule type" value="Genomic_DNA"/>
</dbReference>
<name>T1KWR7_TETUR</name>
<evidence type="ECO:0000313" key="2">
    <source>
        <dbReference type="EnsemblMetazoa" id="tetur24g02630.1"/>
    </source>
</evidence>
<accession>T1KWR7</accession>
<dbReference type="AlphaFoldDB" id="T1KWR7"/>
<feature type="region of interest" description="Disordered" evidence="1">
    <location>
        <begin position="44"/>
        <end position="68"/>
    </location>
</feature>